<evidence type="ECO:0000313" key="2">
    <source>
        <dbReference type="Proteomes" id="UP000229740"/>
    </source>
</evidence>
<comment type="caution">
    <text evidence="1">The sequence shown here is derived from an EMBL/GenBank/DDBJ whole genome shotgun (WGS) entry which is preliminary data.</text>
</comment>
<dbReference type="PANTHER" id="PTHR35271">
    <property type="entry name" value="ABC TRANSPORTER, SUBSTRATE-BINDING LIPOPROTEIN-RELATED"/>
    <property type="match status" value="1"/>
</dbReference>
<evidence type="ECO:0008006" key="3">
    <source>
        <dbReference type="Google" id="ProtNLM"/>
    </source>
</evidence>
<dbReference type="CDD" id="cd06325">
    <property type="entry name" value="PBP1_ABC_unchar_transporter"/>
    <property type="match status" value="1"/>
</dbReference>
<evidence type="ECO:0000313" key="1">
    <source>
        <dbReference type="EMBL" id="PID57055.1"/>
    </source>
</evidence>
<name>A0A2G6E4R7_9BACT</name>
<dbReference type="InterPro" id="IPR007487">
    <property type="entry name" value="ABC_transpt-TYRBP-like"/>
</dbReference>
<protein>
    <recommendedName>
        <fullName evidence="3">ABC transporter substrate-binding protein</fullName>
    </recommendedName>
</protein>
<organism evidence="1 2">
    <name type="scientific">candidate division KSB3 bacterium</name>
    <dbReference type="NCBI Taxonomy" id="2044937"/>
    <lineage>
        <taxon>Bacteria</taxon>
        <taxon>candidate division KSB3</taxon>
    </lineage>
</organism>
<reference evidence="1 2" key="1">
    <citation type="submission" date="2017-10" db="EMBL/GenBank/DDBJ databases">
        <title>Novel microbial diversity and functional potential in the marine mammal oral microbiome.</title>
        <authorList>
            <person name="Dudek N.K."/>
            <person name="Sun C.L."/>
            <person name="Burstein D."/>
            <person name="Kantor R.S."/>
            <person name="Aliaga Goltsman D.S."/>
            <person name="Bik E.M."/>
            <person name="Thomas B.C."/>
            <person name="Banfield J.F."/>
            <person name="Relman D.A."/>
        </authorList>
    </citation>
    <scope>NUCLEOTIDE SEQUENCE [LARGE SCALE GENOMIC DNA]</scope>
    <source>
        <strain evidence="1">DOLZORAL124_49_17</strain>
    </source>
</reference>
<accession>A0A2G6E4R7</accession>
<dbReference type="AlphaFoldDB" id="A0A2G6E4R7"/>
<proteinExistence type="predicted"/>
<gene>
    <name evidence="1" type="ORF">CSB45_09060</name>
</gene>
<dbReference type="Gene3D" id="3.40.50.2300">
    <property type="match status" value="2"/>
</dbReference>
<dbReference type="EMBL" id="PDPS01000029">
    <property type="protein sequence ID" value="PID57055.1"/>
    <property type="molecule type" value="Genomic_DNA"/>
</dbReference>
<dbReference type="PANTHER" id="PTHR35271:SF1">
    <property type="entry name" value="ABC TRANSPORTER, SUBSTRATE-BINDING LIPOPROTEIN"/>
    <property type="match status" value="1"/>
</dbReference>
<dbReference type="Proteomes" id="UP000229740">
    <property type="component" value="Unassembled WGS sequence"/>
</dbReference>
<sequence>MPSFSAMCTVKNVVITATFLFTVVLGLCSPAEAAWRVAIFDFDDRLHEADTVAKYLEKILLEREPTLEIAHYSGKGEERTAVKTIKELDRAGYDLIVTITSDALILAKHFLKTTPTLYTNVNNPLFFGFSTLEAPGKNISGVSYYVPIMQQLEFFKTIQPQLRTVGFIFDEQNRSKQAEVGETRESCNTLGLKYVIRLITTPQELVPKVEELIEQGVDAVIVTTSETVYNNIRLFKFLCDRAGIPIYSYHRKAVEQGAVAALSSDYYLMVEKLLVPMALRVLREGISPGSMPAAFLHENLMVINLTEANRLGIHIPPEFLRQATKIY</sequence>
<dbReference type="Pfam" id="PF04392">
    <property type="entry name" value="ABC_sub_bind"/>
    <property type="match status" value="1"/>
</dbReference>